<dbReference type="HOGENOM" id="CLU_617014_0_0_1"/>
<feature type="compositionally biased region" description="Polar residues" evidence="1">
    <location>
        <begin position="229"/>
        <end position="240"/>
    </location>
</feature>
<dbReference type="OrthoDB" id="4019224at2759"/>
<feature type="compositionally biased region" description="Polar residues" evidence="1">
    <location>
        <begin position="363"/>
        <end position="379"/>
    </location>
</feature>
<evidence type="ECO:0000313" key="3">
    <source>
        <dbReference type="Proteomes" id="UP000000709"/>
    </source>
</evidence>
<feature type="compositionally biased region" description="Acidic residues" evidence="1">
    <location>
        <begin position="427"/>
        <end position="444"/>
    </location>
</feature>
<keyword evidence="3" id="KW-1185">Reference proteome</keyword>
<protein>
    <submittedName>
        <fullName evidence="2">Uncharacterized protein</fullName>
    </submittedName>
</protein>
<proteinExistence type="predicted"/>
<evidence type="ECO:0000256" key="1">
    <source>
        <dbReference type="SAM" id="MobiDB-lite"/>
    </source>
</evidence>
<organism evidence="3">
    <name type="scientific">Spathaspora passalidarum (strain NRRL Y-27907 / 11-Y1)</name>
    <dbReference type="NCBI Taxonomy" id="619300"/>
    <lineage>
        <taxon>Eukaryota</taxon>
        <taxon>Fungi</taxon>
        <taxon>Dikarya</taxon>
        <taxon>Ascomycota</taxon>
        <taxon>Saccharomycotina</taxon>
        <taxon>Pichiomycetes</taxon>
        <taxon>Debaryomycetaceae</taxon>
        <taxon>Spathaspora</taxon>
    </lineage>
</organism>
<feature type="region of interest" description="Disordered" evidence="1">
    <location>
        <begin position="1"/>
        <end position="204"/>
    </location>
</feature>
<accession>G3AI81</accession>
<feature type="compositionally biased region" description="Low complexity" evidence="1">
    <location>
        <begin position="380"/>
        <end position="397"/>
    </location>
</feature>
<dbReference type="GeneID" id="18871873"/>
<dbReference type="RefSeq" id="XP_007373979.1">
    <property type="nucleotide sequence ID" value="XM_007373917.1"/>
</dbReference>
<feature type="compositionally biased region" description="Polar residues" evidence="1">
    <location>
        <begin position="168"/>
        <end position="204"/>
    </location>
</feature>
<feature type="compositionally biased region" description="Basic and acidic residues" evidence="1">
    <location>
        <begin position="415"/>
        <end position="426"/>
    </location>
</feature>
<feature type="region of interest" description="Disordered" evidence="1">
    <location>
        <begin position="269"/>
        <end position="309"/>
    </location>
</feature>
<dbReference type="OMA" id="PRHTGYD"/>
<feature type="compositionally biased region" description="Basic residues" evidence="1">
    <location>
        <begin position="270"/>
        <end position="285"/>
    </location>
</feature>
<dbReference type="eggNOG" id="ENOG502RPME">
    <property type="taxonomic scope" value="Eukaryota"/>
</dbReference>
<dbReference type="KEGG" id="spaa:SPAPADRAFT_54537"/>
<gene>
    <name evidence="2" type="ORF">SPAPADRAFT_54537</name>
</gene>
<feature type="region of interest" description="Disordered" evidence="1">
    <location>
        <begin position="328"/>
        <end position="348"/>
    </location>
</feature>
<evidence type="ECO:0000313" key="2">
    <source>
        <dbReference type="EMBL" id="EGW34395.1"/>
    </source>
</evidence>
<dbReference type="AlphaFoldDB" id="G3AI81"/>
<name>G3AI81_SPAPN</name>
<dbReference type="InParanoid" id="G3AI81"/>
<sequence length="444" mass="48460">MSASKPKTPVSSPKRNSAFKPSTPSPPGSDSSSGRGEKRSSRMGSANFLRTPEQNAHNTHLPFTPSVKRSNSGTLKSPDYKLNYHNVASPYSAANALKTPRHSGYDSDDNEDKRRLKLQKTPQYFGTAKKLFDNDDASPKREDLTEISSQLKHKLSSALGKIQKEDNNSNAGLSNKISFTELSFDPSKSPTKQSTNSFSPGSSFQRANLNLQTLQSSPIPKSVAQFGQDVNSPLKQSPRFSNDHPPLVDMPSPDEELSAHRALLAALSRQTRRKSIGSTTRHPRRQPSTSGGFSEDMPSFTPSHRRTVSSDVQLPPLKVALHSHDDFQPTGFKFGGGPQQANDEKTNEQDAVLSLMSLSSPQSIKFSHSRTQSLTNNNTVSSPISSRSSSVHIRSPSYGQQPIPPALPPFTRLAANREKRSPREAGNEDSDATDVEIGDLTDDE</sequence>
<feature type="region of interest" description="Disordered" evidence="1">
    <location>
        <begin position="363"/>
        <end position="444"/>
    </location>
</feature>
<feature type="compositionally biased region" description="Basic and acidic residues" evidence="1">
    <location>
        <begin position="130"/>
        <end position="144"/>
    </location>
</feature>
<feature type="compositionally biased region" description="Polar residues" evidence="1">
    <location>
        <begin position="1"/>
        <end position="15"/>
    </location>
</feature>
<feature type="region of interest" description="Disordered" evidence="1">
    <location>
        <begin position="229"/>
        <end position="254"/>
    </location>
</feature>
<reference evidence="2 3" key="1">
    <citation type="journal article" date="2011" name="Proc. Natl. Acad. Sci. U.S.A.">
        <title>Comparative genomics of xylose-fermenting fungi for enhanced biofuel production.</title>
        <authorList>
            <person name="Wohlbach D.J."/>
            <person name="Kuo A."/>
            <person name="Sato T.K."/>
            <person name="Potts K.M."/>
            <person name="Salamov A.A."/>
            <person name="LaButti K.M."/>
            <person name="Sun H."/>
            <person name="Clum A."/>
            <person name="Pangilinan J.L."/>
            <person name="Lindquist E.A."/>
            <person name="Lucas S."/>
            <person name="Lapidus A."/>
            <person name="Jin M."/>
            <person name="Gunawan C."/>
            <person name="Balan V."/>
            <person name="Dale B.E."/>
            <person name="Jeffries T.W."/>
            <person name="Zinkel R."/>
            <person name="Barry K.W."/>
            <person name="Grigoriev I.V."/>
            <person name="Gasch A.P."/>
        </authorList>
    </citation>
    <scope>NUCLEOTIDE SEQUENCE [LARGE SCALE GENOMIC DNA]</scope>
    <source>
        <strain evidence="3">NRRL Y-27907 / 11-Y1</strain>
    </source>
</reference>
<dbReference type="Proteomes" id="UP000000709">
    <property type="component" value="Unassembled WGS sequence"/>
</dbReference>
<dbReference type="EMBL" id="GL996500">
    <property type="protein sequence ID" value="EGW34395.1"/>
    <property type="molecule type" value="Genomic_DNA"/>
</dbReference>